<feature type="transmembrane region" description="Helical" evidence="5">
    <location>
        <begin position="144"/>
        <end position="162"/>
    </location>
</feature>
<feature type="transmembrane region" description="Helical" evidence="5">
    <location>
        <begin position="266"/>
        <end position="291"/>
    </location>
</feature>
<protein>
    <submittedName>
        <fullName evidence="7">O-antigen polymerase</fullName>
    </submittedName>
</protein>
<feature type="transmembrane region" description="Helical" evidence="5">
    <location>
        <begin position="115"/>
        <end position="132"/>
    </location>
</feature>
<dbReference type="Proteomes" id="UP000236379">
    <property type="component" value="Unassembled WGS sequence"/>
</dbReference>
<evidence type="ECO:0000256" key="5">
    <source>
        <dbReference type="SAM" id="Phobius"/>
    </source>
</evidence>
<dbReference type="AlphaFoldDB" id="A0A2K3UTC7"/>
<feature type="transmembrane region" description="Helical" evidence="5">
    <location>
        <begin position="528"/>
        <end position="544"/>
    </location>
</feature>
<feature type="transmembrane region" description="Helical" evidence="5">
    <location>
        <begin position="206"/>
        <end position="224"/>
    </location>
</feature>
<keyword evidence="8" id="KW-1185">Reference proteome</keyword>
<gene>
    <name evidence="7" type="ORF">CVO96_17725</name>
</gene>
<evidence type="ECO:0000256" key="3">
    <source>
        <dbReference type="ARBA" id="ARBA00022989"/>
    </source>
</evidence>
<evidence type="ECO:0000256" key="2">
    <source>
        <dbReference type="ARBA" id="ARBA00022692"/>
    </source>
</evidence>
<comment type="caution">
    <text evidence="7">The sequence shown here is derived from an EMBL/GenBank/DDBJ whole genome shotgun (WGS) entry which is preliminary data.</text>
</comment>
<name>A0A2K3UTC7_9DEIO</name>
<dbReference type="Pfam" id="PF04932">
    <property type="entry name" value="Wzy_C"/>
    <property type="match status" value="1"/>
</dbReference>
<dbReference type="EMBL" id="PPPD01000002">
    <property type="protein sequence ID" value="PNY79786.1"/>
    <property type="molecule type" value="Genomic_DNA"/>
</dbReference>
<proteinExistence type="predicted"/>
<feature type="transmembrane region" description="Helical" evidence="5">
    <location>
        <begin position="312"/>
        <end position="345"/>
    </location>
</feature>
<feature type="transmembrane region" description="Helical" evidence="5">
    <location>
        <begin position="500"/>
        <end position="521"/>
    </location>
</feature>
<dbReference type="InterPro" id="IPR007016">
    <property type="entry name" value="O-antigen_ligase-rel_domated"/>
</dbReference>
<feature type="domain" description="O-antigen ligase-related" evidence="6">
    <location>
        <begin position="318"/>
        <end position="472"/>
    </location>
</feature>
<keyword evidence="3 5" id="KW-1133">Transmembrane helix</keyword>
<sequence>MRVAVARLGTSSFRLFNEAEPGALHSSDNMVILLAPAPPGTPPAHGESMTVPEQPPPIHRLDRSAVLQATLQAGLIGLPALLIGLLALRQPLLAGAASAAALFAALLFQMGARLPAYALGLLGVSLAGYAFLGKGYAYLGVPPLFIGEVALGLGLIGLVMAWARGARLVHTRGLVLLIALFILIGLGSTLPYVGKYGLNAIRDAAAWYYALFTLIVATLVVHLGRFRQVILRYGRVLPYFLLAAPFGFWITRLFEPSIPTWPISAQAILLVKGGDLAVHLAGVMAFLMLGLHRLAAPEHAQSARPLRRRTEWWWWGLWMISFASLLTGRASLVTVGAALACVLLLRPISRWGRPLFLAASMLLLLVVVDPRIKMSSGRELSLDGLLLNVQSITGDTGVSVVDGTRTWRLDWWRTITRYTVYGDKFWTGKGYGINLANSDGFQVDSEQTLRNPHSIHYSILARSGVPGLVSWIALNLVFAWSLLMAFFRARTAGHLVWANVHLWILAYWVALMTNASFDVFIEGPQGGIWYWSLLGFGIAALELYRRGEKV</sequence>
<keyword evidence="2 5" id="KW-0812">Transmembrane</keyword>
<keyword evidence="4 5" id="KW-0472">Membrane</keyword>
<feature type="transmembrane region" description="Helical" evidence="5">
    <location>
        <begin position="236"/>
        <end position="254"/>
    </location>
</feature>
<feature type="transmembrane region" description="Helical" evidence="5">
    <location>
        <begin position="65"/>
        <end position="86"/>
    </location>
</feature>
<feature type="transmembrane region" description="Helical" evidence="5">
    <location>
        <begin position="174"/>
        <end position="194"/>
    </location>
</feature>
<dbReference type="OrthoDB" id="185849at2"/>
<evidence type="ECO:0000256" key="4">
    <source>
        <dbReference type="ARBA" id="ARBA00023136"/>
    </source>
</evidence>
<comment type="subcellular location">
    <subcellularLocation>
        <location evidence="1">Membrane</location>
        <topology evidence="1">Multi-pass membrane protein</topology>
    </subcellularLocation>
</comment>
<organism evidence="7 8">
    <name type="scientific">Deinococcus koreensis</name>
    <dbReference type="NCBI Taxonomy" id="2054903"/>
    <lineage>
        <taxon>Bacteria</taxon>
        <taxon>Thermotogati</taxon>
        <taxon>Deinococcota</taxon>
        <taxon>Deinococci</taxon>
        <taxon>Deinococcales</taxon>
        <taxon>Deinococcaceae</taxon>
        <taxon>Deinococcus</taxon>
    </lineage>
</organism>
<evidence type="ECO:0000313" key="8">
    <source>
        <dbReference type="Proteomes" id="UP000236379"/>
    </source>
</evidence>
<accession>A0A2K3UTC7</accession>
<feature type="transmembrane region" description="Helical" evidence="5">
    <location>
        <begin position="92"/>
        <end position="108"/>
    </location>
</feature>
<evidence type="ECO:0000313" key="7">
    <source>
        <dbReference type="EMBL" id="PNY79786.1"/>
    </source>
</evidence>
<evidence type="ECO:0000256" key="1">
    <source>
        <dbReference type="ARBA" id="ARBA00004141"/>
    </source>
</evidence>
<evidence type="ECO:0000259" key="6">
    <source>
        <dbReference type="Pfam" id="PF04932"/>
    </source>
</evidence>
<reference evidence="7 8" key="1">
    <citation type="submission" date="2018-01" db="EMBL/GenBank/DDBJ databases">
        <title>Deinococcus koreensis sp. nov., a radiation-resistant bacterium isolated from river water.</title>
        <authorList>
            <person name="Choi A."/>
        </authorList>
    </citation>
    <scope>NUCLEOTIDE SEQUENCE [LARGE SCALE GENOMIC DNA]</scope>
    <source>
        <strain evidence="7 8">SJW1-2</strain>
    </source>
</reference>
<feature type="transmembrane region" description="Helical" evidence="5">
    <location>
        <begin position="351"/>
        <end position="368"/>
    </location>
</feature>
<dbReference type="GO" id="GO:0016020">
    <property type="term" value="C:membrane"/>
    <property type="evidence" value="ECO:0007669"/>
    <property type="project" value="UniProtKB-SubCell"/>
</dbReference>